<evidence type="ECO:0000256" key="5">
    <source>
        <dbReference type="SAM" id="SignalP"/>
    </source>
</evidence>
<evidence type="ECO:0000259" key="6">
    <source>
        <dbReference type="PROSITE" id="PS51123"/>
    </source>
</evidence>
<comment type="caution">
    <text evidence="7">The sequence shown here is derived from an EMBL/GenBank/DDBJ whole genome shotgun (WGS) entry which is preliminary data.</text>
</comment>
<feature type="chain" id="PRO_5030528788" evidence="5">
    <location>
        <begin position="19"/>
        <end position="368"/>
    </location>
</feature>
<dbReference type="InterPro" id="IPR006665">
    <property type="entry name" value="OmpA-like"/>
</dbReference>
<evidence type="ECO:0000313" key="8">
    <source>
        <dbReference type="Proteomes" id="UP000541352"/>
    </source>
</evidence>
<evidence type="ECO:0000256" key="2">
    <source>
        <dbReference type="ARBA" id="ARBA00023136"/>
    </source>
</evidence>
<dbReference type="Pfam" id="PF00691">
    <property type="entry name" value="OmpA"/>
    <property type="match status" value="1"/>
</dbReference>
<dbReference type="SUPFAM" id="SSF103088">
    <property type="entry name" value="OmpA-like"/>
    <property type="match status" value="1"/>
</dbReference>
<dbReference type="PANTHER" id="PTHR30329">
    <property type="entry name" value="STATOR ELEMENT OF FLAGELLAR MOTOR COMPLEX"/>
    <property type="match status" value="1"/>
</dbReference>
<proteinExistence type="predicted"/>
<evidence type="ECO:0000256" key="3">
    <source>
        <dbReference type="ARBA" id="ARBA00023237"/>
    </source>
</evidence>
<evidence type="ECO:0000256" key="1">
    <source>
        <dbReference type="ARBA" id="ARBA00004442"/>
    </source>
</evidence>
<protein>
    <submittedName>
        <fullName evidence="7">Outer membrane protein OmpA-like peptidoglycan-associated protein</fullName>
    </submittedName>
</protein>
<feature type="signal peptide" evidence="5">
    <location>
        <begin position="1"/>
        <end position="18"/>
    </location>
</feature>
<reference evidence="7 8" key="1">
    <citation type="submission" date="2020-08" db="EMBL/GenBank/DDBJ databases">
        <title>Genomic Encyclopedia of Type Strains, Phase IV (KMG-IV): sequencing the most valuable type-strain genomes for metagenomic binning, comparative biology and taxonomic classification.</title>
        <authorList>
            <person name="Goeker M."/>
        </authorList>
    </citation>
    <scope>NUCLEOTIDE SEQUENCE [LARGE SCALE GENOMIC DNA]</scope>
    <source>
        <strain evidence="7 8">DSM 17976</strain>
    </source>
</reference>
<organism evidence="7 8">
    <name type="scientific">Runella defluvii</name>
    <dbReference type="NCBI Taxonomy" id="370973"/>
    <lineage>
        <taxon>Bacteria</taxon>
        <taxon>Pseudomonadati</taxon>
        <taxon>Bacteroidota</taxon>
        <taxon>Cytophagia</taxon>
        <taxon>Cytophagales</taxon>
        <taxon>Spirosomataceae</taxon>
        <taxon>Runella</taxon>
    </lineage>
</organism>
<accession>A0A7W5ZHW3</accession>
<keyword evidence="5" id="KW-0732">Signal</keyword>
<evidence type="ECO:0000313" key="7">
    <source>
        <dbReference type="EMBL" id="MBB3837588.1"/>
    </source>
</evidence>
<evidence type="ECO:0000256" key="4">
    <source>
        <dbReference type="PROSITE-ProRule" id="PRU00473"/>
    </source>
</evidence>
<dbReference type="GO" id="GO:0009279">
    <property type="term" value="C:cell outer membrane"/>
    <property type="evidence" value="ECO:0007669"/>
    <property type="project" value="UniProtKB-SubCell"/>
</dbReference>
<gene>
    <name evidence="7" type="ORF">FHS57_001585</name>
</gene>
<dbReference type="InterPro" id="IPR036737">
    <property type="entry name" value="OmpA-like_sf"/>
</dbReference>
<comment type="subcellular location">
    <subcellularLocation>
        <location evidence="1">Cell outer membrane</location>
    </subcellularLocation>
</comment>
<dbReference type="EMBL" id="JACIBY010000003">
    <property type="protein sequence ID" value="MBB3837588.1"/>
    <property type="molecule type" value="Genomic_DNA"/>
</dbReference>
<keyword evidence="2 4" id="KW-0472">Membrane</keyword>
<dbReference type="InterPro" id="IPR006664">
    <property type="entry name" value="OMP_bac"/>
</dbReference>
<dbReference type="RefSeq" id="WP_183972305.1">
    <property type="nucleotide sequence ID" value="NZ_JACIBY010000003.1"/>
</dbReference>
<keyword evidence="3" id="KW-0998">Cell outer membrane</keyword>
<dbReference type="AlphaFoldDB" id="A0A7W5ZHW3"/>
<sequence>MKKNLLFAIFLGYSPLFAQVSEKSYAKFDFVPGDKVLFEDNFTGESSDEIPSHWMISSGKIEIAKINGELVMGFLDASPKAYPRMAKNKNLIGTSRFTVEFDYLWRHNTKPFAQAIGDGNSDGDKLLIQFATDKEWDSVREKLGDFEESIYLYSIGNVEFKSFKGQYKGGKKIADSEYIYEDLCDKWVHVSMAVTEKSLKVYLNSERVLNAPIESGQAFNIEIVADGSTYEMSSQLFLKNFRIAAGGVDPYKTLTTDGKFVARGIHFDVAKATIKPESMGTLNTMIAMMKEHPELKFEIGGHTDADGNEAANLKLSQERADAVKEKLVSLGADGTKLTTKGYGKTKPISDNTTFEGKAENRRVEFVKL</sequence>
<name>A0A7W5ZHW3_9BACT</name>
<dbReference type="Proteomes" id="UP000541352">
    <property type="component" value="Unassembled WGS sequence"/>
</dbReference>
<dbReference type="Gene3D" id="3.30.1330.60">
    <property type="entry name" value="OmpA-like domain"/>
    <property type="match status" value="1"/>
</dbReference>
<dbReference type="CDD" id="cd07185">
    <property type="entry name" value="OmpA_C-like"/>
    <property type="match status" value="1"/>
</dbReference>
<dbReference type="PANTHER" id="PTHR30329:SF21">
    <property type="entry name" value="LIPOPROTEIN YIAD-RELATED"/>
    <property type="match status" value="1"/>
</dbReference>
<feature type="domain" description="OmpA-like" evidence="6">
    <location>
        <begin position="254"/>
        <end position="368"/>
    </location>
</feature>
<keyword evidence="8" id="KW-1185">Reference proteome</keyword>
<dbReference type="PRINTS" id="PR01021">
    <property type="entry name" value="OMPADOMAIN"/>
</dbReference>
<dbReference type="PROSITE" id="PS51123">
    <property type="entry name" value="OMPA_2"/>
    <property type="match status" value="1"/>
</dbReference>
<dbReference type="InterPro" id="IPR050330">
    <property type="entry name" value="Bact_OuterMem_StrucFunc"/>
</dbReference>